<dbReference type="AlphaFoldDB" id="A0A0E9VXU1"/>
<organism evidence="1">
    <name type="scientific">Anguilla anguilla</name>
    <name type="common">European freshwater eel</name>
    <name type="synonym">Muraena anguilla</name>
    <dbReference type="NCBI Taxonomy" id="7936"/>
    <lineage>
        <taxon>Eukaryota</taxon>
        <taxon>Metazoa</taxon>
        <taxon>Chordata</taxon>
        <taxon>Craniata</taxon>
        <taxon>Vertebrata</taxon>
        <taxon>Euteleostomi</taxon>
        <taxon>Actinopterygii</taxon>
        <taxon>Neopterygii</taxon>
        <taxon>Teleostei</taxon>
        <taxon>Anguilliformes</taxon>
        <taxon>Anguillidae</taxon>
        <taxon>Anguilla</taxon>
    </lineage>
</organism>
<proteinExistence type="predicted"/>
<accession>A0A0E9VXU1</accession>
<evidence type="ECO:0000313" key="1">
    <source>
        <dbReference type="EMBL" id="JAH82959.1"/>
    </source>
</evidence>
<protein>
    <submittedName>
        <fullName evidence="1">Uncharacterized protein</fullName>
    </submittedName>
</protein>
<name>A0A0E9VXU1_ANGAN</name>
<reference evidence="1" key="1">
    <citation type="submission" date="2014-11" db="EMBL/GenBank/DDBJ databases">
        <authorList>
            <person name="Amaro Gonzalez C."/>
        </authorList>
    </citation>
    <scope>NUCLEOTIDE SEQUENCE</scope>
</reference>
<dbReference type="EMBL" id="GBXM01025618">
    <property type="protein sequence ID" value="JAH82959.1"/>
    <property type="molecule type" value="Transcribed_RNA"/>
</dbReference>
<sequence>MGTLEFYLFIFRRCGSVSCLGSKVMAFQSFFILVACYRIPPAFYAFQSAVSMWFQVLYLPAKSHQDNVLRGSH</sequence>
<reference evidence="1" key="2">
    <citation type="journal article" date="2015" name="Fish Shellfish Immunol.">
        <title>Early steps in the European eel (Anguilla anguilla)-Vibrio vulnificus interaction in the gills: Role of the RtxA13 toxin.</title>
        <authorList>
            <person name="Callol A."/>
            <person name="Pajuelo D."/>
            <person name="Ebbesson L."/>
            <person name="Teles M."/>
            <person name="MacKenzie S."/>
            <person name="Amaro C."/>
        </authorList>
    </citation>
    <scope>NUCLEOTIDE SEQUENCE</scope>
</reference>